<protein>
    <submittedName>
        <fullName evidence="1">Glycosyltransferase involved in cell wall biosynthesis</fullName>
    </submittedName>
</protein>
<gene>
    <name evidence="1" type="ORF">FHR98_000165</name>
</gene>
<dbReference type="RefSeq" id="WP_183414711.1">
    <property type="nucleotide sequence ID" value="NZ_JACHXA010000001.1"/>
</dbReference>
<comment type="caution">
    <text evidence="1">The sequence shown here is derived from an EMBL/GenBank/DDBJ whole genome shotgun (WGS) entry which is preliminary data.</text>
</comment>
<keyword evidence="2" id="KW-1185">Reference proteome</keyword>
<evidence type="ECO:0000313" key="1">
    <source>
        <dbReference type="EMBL" id="MBB3063900.1"/>
    </source>
</evidence>
<organism evidence="1 2">
    <name type="scientific">Limibacillus halophilus</name>
    <dbReference type="NCBI Taxonomy" id="1579333"/>
    <lineage>
        <taxon>Bacteria</taxon>
        <taxon>Pseudomonadati</taxon>
        <taxon>Pseudomonadota</taxon>
        <taxon>Alphaproteobacteria</taxon>
        <taxon>Rhodospirillales</taxon>
        <taxon>Rhodovibrionaceae</taxon>
        <taxon>Limibacillus</taxon>
    </lineage>
</organism>
<dbReference type="CDD" id="cd03801">
    <property type="entry name" value="GT4_PimA-like"/>
    <property type="match status" value="1"/>
</dbReference>
<evidence type="ECO:0000313" key="2">
    <source>
        <dbReference type="Proteomes" id="UP000581135"/>
    </source>
</evidence>
<proteinExistence type="predicted"/>
<dbReference type="Pfam" id="PF13692">
    <property type="entry name" value="Glyco_trans_1_4"/>
    <property type="match status" value="1"/>
</dbReference>
<keyword evidence="1" id="KW-0808">Transferase</keyword>
<dbReference type="Gene3D" id="3.40.50.2000">
    <property type="entry name" value="Glycogen Phosphorylase B"/>
    <property type="match status" value="2"/>
</dbReference>
<dbReference type="EMBL" id="JACHXA010000001">
    <property type="protein sequence ID" value="MBB3063900.1"/>
    <property type="molecule type" value="Genomic_DNA"/>
</dbReference>
<dbReference type="InterPro" id="IPR050194">
    <property type="entry name" value="Glycosyltransferase_grp1"/>
</dbReference>
<reference evidence="1 2" key="1">
    <citation type="submission" date="2020-08" db="EMBL/GenBank/DDBJ databases">
        <title>Genomic Encyclopedia of Type Strains, Phase III (KMG-III): the genomes of soil and plant-associated and newly described type strains.</title>
        <authorList>
            <person name="Whitman W."/>
        </authorList>
    </citation>
    <scope>NUCLEOTIDE SEQUENCE [LARGE SCALE GENOMIC DNA]</scope>
    <source>
        <strain evidence="1 2">CECT 8803</strain>
    </source>
</reference>
<name>A0A839SQ74_9PROT</name>
<dbReference type="Proteomes" id="UP000581135">
    <property type="component" value="Unassembled WGS sequence"/>
</dbReference>
<dbReference type="PANTHER" id="PTHR45947">
    <property type="entry name" value="SULFOQUINOVOSYL TRANSFERASE SQD2"/>
    <property type="match status" value="1"/>
</dbReference>
<sequence>MKVAFYAPMKPPDHPVPSGDRHMARLLISALERSGHDVTLASRLVSRDGRGDALRQARLQRLGSELAERLLRRYARAPRDQLPELWLTYHLYYKAPDHLGPKVSKALGIPYVVAEASVAPKRAGGPWDLGHRAVLSALGAAKGAITLNPADAGCLDPALPQLMLPPFLDPQPYEAARGMRSAHRKTVADRFGMDTEKTWLLTVAMMRPGDKLASYRLLAEALKTLATTDWEILVVGDGTASGEVREAFQGFANDQMPLRWAGALPGEMLPTIYAAADLFVWPAIREAYGMALLEAQAGGLAVVAGREGGVPAVVDDQASGLLTPPGDCRAFAAAVSRLIADPDLRGEMGRKAAERVSRTQNLDISARKITTFLERCRTP</sequence>
<accession>A0A839SQ74</accession>
<dbReference type="AlphaFoldDB" id="A0A839SQ74"/>
<dbReference type="PANTHER" id="PTHR45947:SF3">
    <property type="entry name" value="SULFOQUINOVOSYL TRANSFERASE SQD2"/>
    <property type="match status" value="1"/>
</dbReference>
<dbReference type="SUPFAM" id="SSF53756">
    <property type="entry name" value="UDP-Glycosyltransferase/glycogen phosphorylase"/>
    <property type="match status" value="1"/>
</dbReference>
<dbReference type="GO" id="GO:0016757">
    <property type="term" value="F:glycosyltransferase activity"/>
    <property type="evidence" value="ECO:0007669"/>
    <property type="project" value="TreeGrafter"/>
</dbReference>